<dbReference type="Proteomes" id="UP001345827">
    <property type="component" value="Unassembled WGS sequence"/>
</dbReference>
<accession>A0AAV9QHZ2</accession>
<feature type="compositionally biased region" description="Low complexity" evidence="1">
    <location>
        <begin position="132"/>
        <end position="150"/>
    </location>
</feature>
<proteinExistence type="predicted"/>
<evidence type="ECO:0000256" key="1">
    <source>
        <dbReference type="SAM" id="MobiDB-lite"/>
    </source>
</evidence>
<dbReference type="EMBL" id="JAXLQG010000004">
    <property type="protein sequence ID" value="KAK5541109.1"/>
    <property type="molecule type" value="Genomic_DNA"/>
</dbReference>
<dbReference type="PRINTS" id="PR01217">
    <property type="entry name" value="PRICHEXTENSN"/>
</dbReference>
<sequence>MPSDSLSIFDRQQKHRGSTFLCCYRQASPKEFRYKDRAGASLSSSRSAYEFDKDDHRLFLVPKNRSPSRFEREQWLQRRNSLSSQRAIYPHKYYYHDPRSRYIPANSYAPSSRYSSTLRSVSEGACLDLSDRSSSLSSSQSSGSLARMSRPSTMASQARYRSSSNPEKPGHTVHAGSLTATSTVLSVPPLPAVPPPTWCPSLQHTPLSADPSIRALSTGAVLPSSRSTPALALLSPSPPRDTKDRAAVAPKAVTVAAACPEVPLSKDSVTRERDQMPASGAPPPPAHQPMPTMPPPPPPPTTQPASQPPTVAAVASSPSARVPAMPAPPIPARSPGHHVFPSSTRSKSSSASAGTGTGTSRPSLRRPSPIRDRYRQHPHPSPYQYNQYQYQRVGRDRGARDANPSVSMYSASSYGTTDRSVNGAGAGAGPGPGIAATAKVGGRK</sequence>
<feature type="region of interest" description="Disordered" evidence="1">
    <location>
        <begin position="257"/>
        <end position="444"/>
    </location>
</feature>
<evidence type="ECO:0000313" key="2">
    <source>
        <dbReference type="EMBL" id="KAK5541109.1"/>
    </source>
</evidence>
<comment type="caution">
    <text evidence="2">The sequence shown here is derived from an EMBL/GenBank/DDBJ whole genome shotgun (WGS) entry which is preliminary data.</text>
</comment>
<evidence type="ECO:0000313" key="3">
    <source>
        <dbReference type="Proteomes" id="UP001345827"/>
    </source>
</evidence>
<feature type="compositionally biased region" description="Low complexity" evidence="1">
    <location>
        <begin position="341"/>
        <end position="367"/>
    </location>
</feature>
<protein>
    <submittedName>
        <fullName evidence="2">Uncharacterized protein</fullName>
    </submittedName>
</protein>
<feature type="compositionally biased region" description="Pro residues" evidence="1">
    <location>
        <begin position="280"/>
        <end position="302"/>
    </location>
</feature>
<feature type="compositionally biased region" description="Polar residues" evidence="1">
    <location>
        <begin position="151"/>
        <end position="166"/>
    </location>
</feature>
<reference evidence="2 3" key="1">
    <citation type="submission" date="2023-06" db="EMBL/GenBank/DDBJ databases">
        <title>Black Yeasts Isolated from many extreme environments.</title>
        <authorList>
            <person name="Coleine C."/>
            <person name="Stajich J.E."/>
            <person name="Selbmann L."/>
        </authorList>
    </citation>
    <scope>NUCLEOTIDE SEQUENCE [LARGE SCALE GENOMIC DNA]</scope>
    <source>
        <strain evidence="2 3">CCFEE 5887</strain>
    </source>
</reference>
<feature type="region of interest" description="Disordered" evidence="1">
    <location>
        <begin position="130"/>
        <end position="174"/>
    </location>
</feature>
<organism evidence="2 3">
    <name type="scientific">Vermiconidia calcicola</name>
    <dbReference type="NCBI Taxonomy" id="1690605"/>
    <lineage>
        <taxon>Eukaryota</taxon>
        <taxon>Fungi</taxon>
        <taxon>Dikarya</taxon>
        <taxon>Ascomycota</taxon>
        <taxon>Pezizomycotina</taxon>
        <taxon>Dothideomycetes</taxon>
        <taxon>Dothideomycetidae</taxon>
        <taxon>Mycosphaerellales</taxon>
        <taxon>Extremaceae</taxon>
        <taxon>Vermiconidia</taxon>
    </lineage>
</organism>
<keyword evidence="3" id="KW-1185">Reference proteome</keyword>
<gene>
    <name evidence="2" type="ORF">LTR25_002886</name>
</gene>
<feature type="compositionally biased region" description="Low complexity" evidence="1">
    <location>
        <begin position="303"/>
        <end position="324"/>
    </location>
</feature>
<name>A0AAV9QHZ2_9PEZI</name>
<feature type="compositionally biased region" description="Polar residues" evidence="1">
    <location>
        <begin position="404"/>
        <end position="420"/>
    </location>
</feature>
<dbReference type="AlphaFoldDB" id="A0AAV9QHZ2"/>